<dbReference type="InterPro" id="IPR009057">
    <property type="entry name" value="Homeodomain-like_sf"/>
</dbReference>
<keyword evidence="1" id="KW-0805">Transcription regulation</keyword>
<dbReference type="InterPro" id="IPR001647">
    <property type="entry name" value="HTH_TetR"/>
</dbReference>
<keyword evidence="2 4" id="KW-0238">DNA-binding</keyword>
<dbReference type="PANTHER" id="PTHR30055:SF234">
    <property type="entry name" value="HTH-TYPE TRANSCRIPTIONAL REGULATOR BETI"/>
    <property type="match status" value="1"/>
</dbReference>
<dbReference type="EMBL" id="BMKV01000012">
    <property type="protein sequence ID" value="GGI97125.1"/>
    <property type="molecule type" value="Genomic_DNA"/>
</dbReference>
<evidence type="ECO:0000256" key="1">
    <source>
        <dbReference type="ARBA" id="ARBA00023015"/>
    </source>
</evidence>
<evidence type="ECO:0000259" key="6">
    <source>
        <dbReference type="PROSITE" id="PS50977"/>
    </source>
</evidence>
<dbReference type="SUPFAM" id="SSF46689">
    <property type="entry name" value="Homeodomain-like"/>
    <property type="match status" value="1"/>
</dbReference>
<proteinExistence type="predicted"/>
<feature type="domain" description="HTH tetR-type" evidence="6">
    <location>
        <begin position="42"/>
        <end position="102"/>
    </location>
</feature>
<dbReference type="InterPro" id="IPR050109">
    <property type="entry name" value="HTH-type_TetR-like_transc_reg"/>
</dbReference>
<evidence type="ECO:0000256" key="4">
    <source>
        <dbReference type="PROSITE-ProRule" id="PRU00335"/>
    </source>
</evidence>
<dbReference type="PROSITE" id="PS50977">
    <property type="entry name" value="HTH_TETR_2"/>
    <property type="match status" value="1"/>
</dbReference>
<keyword evidence="3" id="KW-0804">Transcription</keyword>
<evidence type="ECO:0000313" key="8">
    <source>
        <dbReference type="Proteomes" id="UP000658754"/>
    </source>
</evidence>
<evidence type="ECO:0000256" key="5">
    <source>
        <dbReference type="SAM" id="MobiDB-lite"/>
    </source>
</evidence>
<feature type="DNA-binding region" description="H-T-H motif" evidence="4">
    <location>
        <begin position="65"/>
        <end position="84"/>
    </location>
</feature>
<accession>A0ABQ2CPQ6</accession>
<protein>
    <submittedName>
        <fullName evidence="7">TetR family transcriptional regulator</fullName>
    </submittedName>
</protein>
<evidence type="ECO:0000256" key="2">
    <source>
        <dbReference type="ARBA" id="ARBA00023125"/>
    </source>
</evidence>
<evidence type="ECO:0000256" key="3">
    <source>
        <dbReference type="ARBA" id="ARBA00023163"/>
    </source>
</evidence>
<dbReference type="Pfam" id="PF00440">
    <property type="entry name" value="TetR_N"/>
    <property type="match status" value="1"/>
</dbReference>
<dbReference type="Gene3D" id="1.10.357.10">
    <property type="entry name" value="Tetracycline Repressor, domain 2"/>
    <property type="match status" value="1"/>
</dbReference>
<evidence type="ECO:0000313" key="7">
    <source>
        <dbReference type="EMBL" id="GGI97125.1"/>
    </source>
</evidence>
<organism evidence="7 8">
    <name type="scientific">Pseudarthrobacter scleromae</name>
    <dbReference type="NCBI Taxonomy" id="158897"/>
    <lineage>
        <taxon>Bacteria</taxon>
        <taxon>Bacillati</taxon>
        <taxon>Actinomycetota</taxon>
        <taxon>Actinomycetes</taxon>
        <taxon>Micrococcales</taxon>
        <taxon>Micrococcaceae</taxon>
        <taxon>Pseudarthrobacter</taxon>
    </lineage>
</organism>
<dbReference type="PANTHER" id="PTHR30055">
    <property type="entry name" value="HTH-TYPE TRANSCRIPTIONAL REGULATOR RUTR"/>
    <property type="match status" value="1"/>
</dbReference>
<dbReference type="Proteomes" id="UP000658754">
    <property type="component" value="Unassembled WGS sequence"/>
</dbReference>
<name>A0ABQ2CPQ6_9MICC</name>
<comment type="caution">
    <text evidence="7">The sequence shown here is derived from an EMBL/GenBank/DDBJ whole genome shotgun (WGS) entry which is preliminary data.</text>
</comment>
<keyword evidence="8" id="KW-1185">Reference proteome</keyword>
<gene>
    <name evidence="7" type="ORF">GCM10007175_38470</name>
</gene>
<feature type="region of interest" description="Disordered" evidence="5">
    <location>
        <begin position="15"/>
        <end position="40"/>
    </location>
</feature>
<reference evidence="8" key="1">
    <citation type="journal article" date="2019" name="Int. J. Syst. Evol. Microbiol.">
        <title>The Global Catalogue of Microorganisms (GCM) 10K type strain sequencing project: providing services to taxonomists for standard genome sequencing and annotation.</title>
        <authorList>
            <consortium name="The Broad Institute Genomics Platform"/>
            <consortium name="The Broad Institute Genome Sequencing Center for Infectious Disease"/>
            <person name="Wu L."/>
            <person name="Ma J."/>
        </authorList>
    </citation>
    <scope>NUCLEOTIDE SEQUENCE [LARGE SCALE GENOMIC DNA]</scope>
    <source>
        <strain evidence="8">CGMCC 1.3601</strain>
    </source>
</reference>
<feature type="compositionally biased region" description="Pro residues" evidence="5">
    <location>
        <begin position="29"/>
        <end position="38"/>
    </location>
</feature>
<sequence>MAAVRQGTIVAAAPLEHNPGTLMPDTIPDHPPMAPRPSAPRQRHRYTKILEAAGGFARKGLESVDMAEVAARADVPLGTLYRYFPSPVHLMLALYRHQLEELQGTGRTTAARFRGRALGNLVMEMFHMRVMQPAVEQCLSRGVYLPDRDTTGLLREIDALSERAVASASGDATAARVLLLAITGLVQSVRNRRLSLFEAEEDLKKACARLSPASEPGYTLHHSA</sequence>